<dbReference type="EMBL" id="BAHC01000247">
    <property type="protein sequence ID" value="GAB93871.1"/>
    <property type="molecule type" value="Genomic_DNA"/>
</dbReference>
<proteinExistence type="predicted"/>
<keyword evidence="4 5" id="KW-0472">Membrane</keyword>
<feature type="transmembrane region" description="Helical" evidence="5">
    <location>
        <begin position="206"/>
        <end position="227"/>
    </location>
</feature>
<evidence type="ECO:0000259" key="6">
    <source>
        <dbReference type="Pfam" id="PF14378"/>
    </source>
</evidence>
<feature type="transmembrane region" description="Helical" evidence="5">
    <location>
        <begin position="102"/>
        <end position="119"/>
    </location>
</feature>
<feature type="transmembrane region" description="Helical" evidence="5">
    <location>
        <begin position="157"/>
        <end position="176"/>
    </location>
</feature>
<evidence type="ECO:0000313" key="7">
    <source>
        <dbReference type="EMBL" id="GAB93871.1"/>
    </source>
</evidence>
<dbReference type="GO" id="GO:0016020">
    <property type="term" value="C:membrane"/>
    <property type="evidence" value="ECO:0007669"/>
    <property type="project" value="UniProtKB-SubCell"/>
</dbReference>
<dbReference type="InterPro" id="IPR052185">
    <property type="entry name" value="IPC_Synthase-Related"/>
</dbReference>
<gene>
    <name evidence="7" type="ORF">GORHZ_247_00090</name>
</gene>
<dbReference type="STRING" id="1108045.GORHZ_247_00090"/>
<feature type="transmembrane region" description="Helical" evidence="5">
    <location>
        <begin position="63"/>
        <end position="81"/>
    </location>
</feature>
<dbReference type="OrthoDB" id="5241565at2"/>
<evidence type="ECO:0000256" key="5">
    <source>
        <dbReference type="SAM" id="Phobius"/>
    </source>
</evidence>
<dbReference type="Proteomes" id="UP000008363">
    <property type="component" value="Unassembled WGS sequence"/>
</dbReference>
<dbReference type="CDD" id="cd03386">
    <property type="entry name" value="PAP2_Aur1_like"/>
    <property type="match status" value="1"/>
</dbReference>
<dbReference type="AlphaFoldDB" id="K6WJC9"/>
<dbReference type="InterPro" id="IPR026841">
    <property type="entry name" value="Aur1/Ipt1"/>
</dbReference>
<reference evidence="7 8" key="1">
    <citation type="submission" date="2012-08" db="EMBL/GenBank/DDBJ databases">
        <title>Whole genome shotgun sequence of Gordonia rhizosphera NBRC 16068.</title>
        <authorList>
            <person name="Takarada H."/>
            <person name="Isaki S."/>
            <person name="Hosoyama A."/>
            <person name="Tsuchikane K."/>
            <person name="Katsumata H."/>
            <person name="Baba S."/>
            <person name="Ohji S."/>
            <person name="Yamazaki S."/>
            <person name="Fujita N."/>
        </authorList>
    </citation>
    <scope>NUCLEOTIDE SEQUENCE [LARGE SCALE GENOMIC DNA]</scope>
    <source>
        <strain evidence="7 8">NBRC 16068</strain>
    </source>
</reference>
<evidence type="ECO:0000256" key="2">
    <source>
        <dbReference type="ARBA" id="ARBA00022692"/>
    </source>
</evidence>
<evidence type="ECO:0000313" key="8">
    <source>
        <dbReference type="Proteomes" id="UP000008363"/>
    </source>
</evidence>
<evidence type="ECO:0000256" key="3">
    <source>
        <dbReference type="ARBA" id="ARBA00022989"/>
    </source>
</evidence>
<keyword evidence="8" id="KW-1185">Reference proteome</keyword>
<keyword evidence="3 5" id="KW-1133">Transmembrane helix</keyword>
<dbReference type="PANTHER" id="PTHR31310:SF7">
    <property type="entry name" value="PA-PHOSPHATASE RELATED-FAMILY PROTEIN DDB_G0268928"/>
    <property type="match status" value="1"/>
</dbReference>
<dbReference type="eggNOG" id="COG0671">
    <property type="taxonomic scope" value="Bacteria"/>
</dbReference>
<evidence type="ECO:0000256" key="4">
    <source>
        <dbReference type="ARBA" id="ARBA00023136"/>
    </source>
</evidence>
<feature type="domain" description="Inositolphosphotransferase Aur1/Ipt1" evidence="6">
    <location>
        <begin position="31"/>
        <end position="221"/>
    </location>
</feature>
<evidence type="ECO:0000256" key="1">
    <source>
        <dbReference type="ARBA" id="ARBA00004141"/>
    </source>
</evidence>
<organism evidence="7 8">
    <name type="scientific">Gordonia rhizosphera NBRC 16068</name>
    <dbReference type="NCBI Taxonomy" id="1108045"/>
    <lineage>
        <taxon>Bacteria</taxon>
        <taxon>Bacillati</taxon>
        <taxon>Actinomycetota</taxon>
        <taxon>Actinomycetes</taxon>
        <taxon>Mycobacteriales</taxon>
        <taxon>Gordoniaceae</taxon>
        <taxon>Gordonia</taxon>
    </lineage>
</organism>
<accession>K6WJC9</accession>
<dbReference type="PANTHER" id="PTHR31310">
    <property type="match status" value="1"/>
</dbReference>
<sequence length="247" mass="27155">MILVVGLYEIYTFVRNLGGTDVARSFGNGSTILEIERSLHIDVELSINRWVQEHSFVADASALYYNTLHWWVTIGVAIWLYSRHRHAEGVPRIGIGYRKASLVLAVTTLIALAGFYLIPTAPPRMYHGYVDIGAQTATWGWWAESGSPGPESFTNQFAAMPSLHAGWAIWCGLMIVLHARRTWVRVVGVLYPIVTVFVVVGTANHYLLDVVAVGVAIAVAWVVVGLPRRQAAETAERRAVTAGRSAA</sequence>
<comment type="subcellular location">
    <subcellularLocation>
        <location evidence="1">Membrane</location>
        <topology evidence="1">Multi-pass membrane protein</topology>
    </subcellularLocation>
</comment>
<protein>
    <recommendedName>
        <fullName evidence="6">Inositolphosphotransferase Aur1/Ipt1 domain-containing protein</fullName>
    </recommendedName>
</protein>
<keyword evidence="2 5" id="KW-0812">Transmembrane</keyword>
<comment type="caution">
    <text evidence="7">The sequence shown here is derived from an EMBL/GenBank/DDBJ whole genome shotgun (WGS) entry which is preliminary data.</text>
</comment>
<dbReference type="Pfam" id="PF14378">
    <property type="entry name" value="PAP2_3"/>
    <property type="match status" value="1"/>
</dbReference>
<name>K6WJC9_9ACTN</name>
<feature type="transmembrane region" description="Helical" evidence="5">
    <location>
        <begin position="183"/>
        <end position="200"/>
    </location>
</feature>